<dbReference type="GO" id="GO:0005886">
    <property type="term" value="C:plasma membrane"/>
    <property type="evidence" value="ECO:0007669"/>
    <property type="project" value="UniProtKB-SubCell"/>
</dbReference>
<feature type="transmembrane region" description="Helical" evidence="6">
    <location>
        <begin position="142"/>
        <end position="163"/>
    </location>
</feature>
<dbReference type="InterPro" id="IPR043428">
    <property type="entry name" value="LivM-like"/>
</dbReference>
<evidence type="ECO:0000256" key="5">
    <source>
        <dbReference type="ARBA" id="ARBA00023136"/>
    </source>
</evidence>
<dbReference type="OrthoDB" id="9034298at2"/>
<protein>
    <submittedName>
        <fullName evidence="7">Urea ABC transporter permease UrtC</fullName>
    </submittedName>
</protein>
<evidence type="ECO:0000256" key="3">
    <source>
        <dbReference type="ARBA" id="ARBA00022692"/>
    </source>
</evidence>
<dbReference type="RefSeq" id="WP_062086631.1">
    <property type="nucleotide sequence ID" value="NZ_FCOK02000021.1"/>
</dbReference>
<keyword evidence="4 6" id="KW-1133">Transmembrane helix</keyword>
<organism evidence="7 8">
    <name type="scientific">Caballeronia udeis</name>
    <dbReference type="NCBI Taxonomy" id="1232866"/>
    <lineage>
        <taxon>Bacteria</taxon>
        <taxon>Pseudomonadati</taxon>
        <taxon>Pseudomonadota</taxon>
        <taxon>Betaproteobacteria</taxon>
        <taxon>Burkholderiales</taxon>
        <taxon>Burkholderiaceae</taxon>
        <taxon>Caballeronia</taxon>
    </lineage>
</organism>
<dbReference type="InterPro" id="IPR017778">
    <property type="entry name" value="ABC_transptr_urea_perm_UrtC"/>
</dbReference>
<feature type="transmembrane region" description="Helical" evidence="6">
    <location>
        <begin position="85"/>
        <end position="108"/>
    </location>
</feature>
<proteinExistence type="predicted"/>
<dbReference type="InterPro" id="IPR001851">
    <property type="entry name" value="ABC_transp_permease"/>
</dbReference>
<feature type="transmembrane region" description="Helical" evidence="6">
    <location>
        <begin position="218"/>
        <end position="239"/>
    </location>
</feature>
<dbReference type="Pfam" id="PF02653">
    <property type="entry name" value="BPD_transp_2"/>
    <property type="match status" value="1"/>
</dbReference>
<comment type="subcellular location">
    <subcellularLocation>
        <location evidence="1">Cell membrane</location>
        <topology evidence="1">Multi-pass membrane protein</topology>
    </subcellularLocation>
</comment>
<name>A0A158GVY7_9BURK</name>
<keyword evidence="2" id="KW-1003">Cell membrane</keyword>
<evidence type="ECO:0000256" key="2">
    <source>
        <dbReference type="ARBA" id="ARBA00022475"/>
    </source>
</evidence>
<feature type="transmembrane region" description="Helical" evidence="6">
    <location>
        <begin position="29"/>
        <end position="49"/>
    </location>
</feature>
<dbReference type="Proteomes" id="UP000054683">
    <property type="component" value="Unassembled WGS sequence"/>
</dbReference>
<evidence type="ECO:0000256" key="4">
    <source>
        <dbReference type="ARBA" id="ARBA00022989"/>
    </source>
</evidence>
<feature type="transmembrane region" description="Helical" evidence="6">
    <location>
        <begin position="342"/>
        <end position="363"/>
    </location>
</feature>
<accession>A0A158GVY7</accession>
<evidence type="ECO:0000256" key="1">
    <source>
        <dbReference type="ARBA" id="ARBA00004651"/>
    </source>
</evidence>
<dbReference type="AlphaFoldDB" id="A0A158GVY7"/>
<feature type="transmembrane region" description="Helical" evidence="6">
    <location>
        <begin position="306"/>
        <end position="330"/>
    </location>
</feature>
<reference evidence="7 8" key="1">
    <citation type="submission" date="2016-01" db="EMBL/GenBank/DDBJ databases">
        <authorList>
            <person name="Oliw E.H."/>
        </authorList>
    </citation>
    <scope>NUCLEOTIDE SEQUENCE [LARGE SCALE GENOMIC DNA]</scope>
    <source>
        <strain evidence="7">LMG 27134</strain>
    </source>
</reference>
<feature type="transmembrane region" description="Helical" evidence="6">
    <location>
        <begin position="170"/>
        <end position="189"/>
    </location>
</feature>
<dbReference type="CDD" id="cd06581">
    <property type="entry name" value="TM_PBP1_LivM_like"/>
    <property type="match status" value="1"/>
</dbReference>
<dbReference type="NCBIfam" id="TIGR03408">
    <property type="entry name" value="urea_trans_UrtC"/>
    <property type="match status" value="1"/>
</dbReference>
<keyword evidence="5 6" id="KW-0472">Membrane</keyword>
<dbReference type="GO" id="GO:0015658">
    <property type="term" value="F:branched-chain amino acid transmembrane transporter activity"/>
    <property type="evidence" value="ECO:0007669"/>
    <property type="project" value="InterPro"/>
</dbReference>
<evidence type="ECO:0000313" key="7">
    <source>
        <dbReference type="EMBL" id="SAL36202.1"/>
    </source>
</evidence>
<gene>
    <name evidence="7" type="ORF">AWB69_03441</name>
</gene>
<evidence type="ECO:0000256" key="6">
    <source>
        <dbReference type="SAM" id="Phobius"/>
    </source>
</evidence>
<feature type="transmembrane region" description="Helical" evidence="6">
    <location>
        <begin position="55"/>
        <end position="78"/>
    </location>
</feature>
<evidence type="ECO:0000313" key="8">
    <source>
        <dbReference type="Proteomes" id="UP000054683"/>
    </source>
</evidence>
<dbReference type="PANTHER" id="PTHR30482:SF4">
    <property type="entry name" value="SLR1201 PROTEIN"/>
    <property type="match status" value="1"/>
</dbReference>
<dbReference type="EMBL" id="FCOK02000021">
    <property type="protein sequence ID" value="SAL36202.1"/>
    <property type="molecule type" value="Genomic_DNA"/>
</dbReference>
<keyword evidence="3 6" id="KW-0812">Transmembrane</keyword>
<feature type="transmembrane region" description="Helical" evidence="6">
    <location>
        <begin position="266"/>
        <end position="286"/>
    </location>
</feature>
<sequence>MNTFPDPRTSRRLTLSAFATKWMGQSVEVGIVPALVLVALYLPFAYFVIPESNALHLSLFGINLIGQIMCFALLALALDLVWGYAGILSLGHGIFFGIGGYMMAIYLLNGAYAETHVLPDFMQYMGASDFPAVWKMLSRLDVTIFATIVVTVLVAGAFGFVTFRSRINGVYLSIITQALTYALMLLLFINDVGLGGNNGMTGFTSLAGRKLADTSTQIGLAVCSCLVLVVAYVGVRFLARSSFGRALIAVRDDEARMRFLGYRTHTLKLFAWCLSAVLAAFAGMLYVPQVGIVNPTIVSPQLSVEIAVWVAIGGRGTLIGAIVGAIVVNGLKFWLTAQLPEVWPFILAGVTLVIVVYFSNGVWGTLKAAGSESKGGGR</sequence>
<dbReference type="PANTHER" id="PTHR30482">
    <property type="entry name" value="HIGH-AFFINITY BRANCHED-CHAIN AMINO ACID TRANSPORT SYSTEM PERMEASE"/>
    <property type="match status" value="1"/>
</dbReference>